<feature type="transmembrane region" description="Helical" evidence="9">
    <location>
        <begin position="1379"/>
        <end position="1397"/>
    </location>
</feature>
<dbReference type="Proteomes" id="UP000663852">
    <property type="component" value="Unassembled WGS sequence"/>
</dbReference>
<feature type="transmembrane region" description="Helical" evidence="9">
    <location>
        <begin position="1480"/>
        <end position="1501"/>
    </location>
</feature>
<evidence type="ECO:0000256" key="3">
    <source>
        <dbReference type="ARBA" id="ARBA00022737"/>
    </source>
</evidence>
<dbReference type="Gene3D" id="4.10.400.10">
    <property type="entry name" value="Low-density Lipoprotein Receptor"/>
    <property type="match status" value="1"/>
</dbReference>
<evidence type="ECO:0000256" key="8">
    <source>
        <dbReference type="PROSITE-ProRule" id="PRU00124"/>
    </source>
</evidence>
<evidence type="ECO:0000256" key="5">
    <source>
        <dbReference type="ARBA" id="ARBA00023136"/>
    </source>
</evidence>
<evidence type="ECO:0000256" key="7">
    <source>
        <dbReference type="PROSITE-ProRule" id="PRU00076"/>
    </source>
</evidence>
<feature type="disulfide bond" evidence="7">
    <location>
        <begin position="1024"/>
        <end position="1033"/>
    </location>
</feature>
<dbReference type="GO" id="GO:0016192">
    <property type="term" value="P:vesicle-mediated transport"/>
    <property type="evidence" value="ECO:0007669"/>
    <property type="project" value="UniProtKB-ARBA"/>
</dbReference>
<reference evidence="13" key="1">
    <citation type="submission" date="2021-02" db="EMBL/GenBank/DDBJ databases">
        <authorList>
            <person name="Nowell W R."/>
        </authorList>
    </citation>
    <scope>NUCLEOTIDE SEQUENCE</scope>
</reference>
<feature type="transmembrane region" description="Helical" evidence="9">
    <location>
        <begin position="1429"/>
        <end position="1451"/>
    </location>
</feature>
<dbReference type="InterPro" id="IPR050685">
    <property type="entry name" value="LDLR"/>
</dbReference>
<keyword evidence="7" id="KW-0245">EGF-like domain</keyword>
<comment type="caution">
    <text evidence="13">The sequence shown here is derived from an EMBL/GenBank/DDBJ whole genome shotgun (WGS) entry which is preliminary data.</text>
</comment>
<evidence type="ECO:0000256" key="9">
    <source>
        <dbReference type="SAM" id="Phobius"/>
    </source>
</evidence>
<evidence type="ECO:0000256" key="6">
    <source>
        <dbReference type="ARBA" id="ARBA00023157"/>
    </source>
</evidence>
<dbReference type="EMBL" id="CAJNOJ010001098">
    <property type="protein sequence ID" value="CAF1542354.1"/>
    <property type="molecule type" value="Genomic_DNA"/>
</dbReference>
<dbReference type="Proteomes" id="UP000663828">
    <property type="component" value="Unassembled WGS sequence"/>
</dbReference>
<organism evidence="13 14">
    <name type="scientific">Adineta ricciae</name>
    <name type="common">Rotifer</name>
    <dbReference type="NCBI Taxonomy" id="249248"/>
    <lineage>
        <taxon>Eukaryota</taxon>
        <taxon>Metazoa</taxon>
        <taxon>Spiralia</taxon>
        <taxon>Gnathifera</taxon>
        <taxon>Rotifera</taxon>
        <taxon>Eurotatoria</taxon>
        <taxon>Bdelloidea</taxon>
        <taxon>Adinetida</taxon>
        <taxon>Adinetidae</taxon>
        <taxon>Adineta</taxon>
    </lineage>
</organism>
<evidence type="ECO:0000256" key="4">
    <source>
        <dbReference type="ARBA" id="ARBA00022989"/>
    </source>
</evidence>
<dbReference type="CDD" id="cd00112">
    <property type="entry name" value="LDLa"/>
    <property type="match status" value="2"/>
</dbReference>
<evidence type="ECO:0000259" key="10">
    <source>
        <dbReference type="PROSITE" id="PS50026"/>
    </source>
</evidence>
<dbReference type="SUPFAM" id="SSF57424">
    <property type="entry name" value="LDL receptor-like module"/>
    <property type="match status" value="1"/>
</dbReference>
<dbReference type="InterPro" id="IPR002172">
    <property type="entry name" value="LDrepeatLR_classA_rpt"/>
</dbReference>
<keyword evidence="4 9" id="KW-1133">Transmembrane helix</keyword>
<dbReference type="Gene3D" id="1.20.1070.10">
    <property type="entry name" value="Rhodopsin 7-helix transmembrane proteins"/>
    <property type="match status" value="1"/>
</dbReference>
<feature type="domain" description="EGF-like" evidence="10">
    <location>
        <begin position="993"/>
        <end position="1034"/>
    </location>
</feature>
<keyword evidence="3" id="KW-0677">Repeat</keyword>
<keyword evidence="2 9" id="KW-0812">Transmembrane</keyword>
<dbReference type="SUPFAM" id="SSF81321">
    <property type="entry name" value="Family A G protein-coupled receptor-like"/>
    <property type="match status" value="1"/>
</dbReference>
<dbReference type="PANTHER" id="PTHR24270">
    <property type="entry name" value="LOW-DENSITY LIPOPROTEIN RECEPTOR-RELATED"/>
    <property type="match status" value="1"/>
</dbReference>
<gene>
    <name evidence="12" type="ORF">EDS130_LOCUS45414</name>
    <name evidence="13" type="ORF">XAT740_LOCUS47587</name>
</gene>
<dbReference type="InterPro" id="IPR017452">
    <property type="entry name" value="GPCR_Rhodpsn_7TM"/>
</dbReference>
<dbReference type="SMART" id="SM00181">
    <property type="entry name" value="EGF"/>
    <property type="match status" value="3"/>
</dbReference>
<feature type="disulfide bond" evidence="8">
    <location>
        <begin position="238"/>
        <end position="250"/>
    </location>
</feature>
<dbReference type="EMBL" id="CAJNOR010006632">
    <property type="protein sequence ID" value="CAF1599970.1"/>
    <property type="molecule type" value="Genomic_DNA"/>
</dbReference>
<dbReference type="PROSITE" id="PS50262">
    <property type="entry name" value="G_PROTEIN_RECEP_F1_2"/>
    <property type="match status" value="1"/>
</dbReference>
<dbReference type="Pfam" id="PF00057">
    <property type="entry name" value="Ldl_recept_a"/>
    <property type="match status" value="1"/>
</dbReference>
<evidence type="ECO:0000313" key="13">
    <source>
        <dbReference type="EMBL" id="CAF1599970.1"/>
    </source>
</evidence>
<feature type="domain" description="EGF-like" evidence="10">
    <location>
        <begin position="920"/>
        <end position="956"/>
    </location>
</feature>
<feature type="transmembrane region" description="Helical" evidence="9">
    <location>
        <begin position="1260"/>
        <end position="1283"/>
    </location>
</feature>
<dbReference type="CDD" id="cd00054">
    <property type="entry name" value="EGF_CA"/>
    <property type="match status" value="1"/>
</dbReference>
<dbReference type="Pfam" id="PF00008">
    <property type="entry name" value="EGF"/>
    <property type="match status" value="1"/>
</dbReference>
<feature type="domain" description="G-protein coupled receptors family 1 profile" evidence="11">
    <location>
        <begin position="1275"/>
        <end position="1531"/>
    </location>
</feature>
<dbReference type="PROSITE" id="PS00022">
    <property type="entry name" value="EGF_1"/>
    <property type="match status" value="4"/>
</dbReference>
<evidence type="ECO:0000256" key="2">
    <source>
        <dbReference type="ARBA" id="ARBA00022692"/>
    </source>
</evidence>
<proteinExistence type="predicted"/>
<protein>
    <submittedName>
        <fullName evidence="13">Uncharacterized protein</fullName>
    </submittedName>
</protein>
<dbReference type="PROSITE" id="PS01186">
    <property type="entry name" value="EGF_2"/>
    <property type="match status" value="2"/>
</dbReference>
<dbReference type="PRINTS" id="PR00261">
    <property type="entry name" value="LDLRECEPTOR"/>
</dbReference>
<dbReference type="InterPro" id="IPR036055">
    <property type="entry name" value="LDL_receptor-like_sf"/>
</dbReference>
<evidence type="ECO:0000313" key="14">
    <source>
        <dbReference type="Proteomes" id="UP000663828"/>
    </source>
</evidence>
<evidence type="ECO:0000256" key="1">
    <source>
        <dbReference type="ARBA" id="ARBA00004167"/>
    </source>
</evidence>
<dbReference type="PROSITE" id="PS50068">
    <property type="entry name" value="LDLRA_2"/>
    <property type="match status" value="2"/>
</dbReference>
<comment type="caution">
    <text evidence="7">Lacks conserved residue(s) required for the propagation of feature annotation.</text>
</comment>
<sequence>MRRLIAYEYIFLAPLIVSLLFVTTNGQFILYKTDRQSSSNLEYDCLYYRVSSAMYIDDLKLPKDGMPHEIIAYCMRPTEEEINPSTLFSVNNVTKLTFAELYLQNITANTLLLKSAPIELAEQYQQYIDCPSPDNANQTFINCPPPWFGSACQYTFEFSSGTISSFAEVVKHTFQAKWVKEYAHTVPVTNLTCYRHLECYRGPEPMCLDWREICDGKIDCVGNGLDEESCLELEANECAPDDYRCHNGMCISDEFLRDDPWNPECLDGTDEGILHRYPAWCPLDPTFRCEERACRRQIYEFACGDGQCDTNDNVFSRSPACHNGRQKLSQRALLAFQAENEACWSKMTCLLGIVSFDEGQCEGICKTSLTRCIRSLKNSCPGPFFFFPSYPVLLSHVYFLFSSSRIDYWANRAPDFVCYDSQLCPFLPWTMKINGSSCIHVHDLGFRHMTQYWHTFIIRVHEIFSTCGRCHNSSSNFFQCNNGTKCISIHRLVDGVNDCIDGSDEKIEYSCTLTDSHHRFECPLENKSRCIAPLLIQDHTVHCTETDEDEITSFQRQQQQRISFGTLCDGFIHMSDKEQNETDETNCELWPCNNLYTRCDNIWNCLNGADELQCYPSSCRSNEHPCLSIQDNELICLPLERTNDGIVDCRGAVDERMICRSTHESRNYRYLCLNDTKCIGLHEVCDVFDVRSCPLGDDEWNCPKQIDSAGQAVGFCHDIESAQRSIGDKMLCSLSDEAERSTVYFSLSHEKTLRLEPVIPSQPVEPSTRQYSLIDHARAWSCNRGIPIKTNNNQQKCLCPSSYYGSICQYQNQRVSLTLSFRTQERRTVFNFVIILTDSSTTIYSYDQIVHIPSRDCNMKYQIHLLYQTRPKSSLSNYSVQIDLFEKETLNYRSSWRLPIHFSFLPVNRLSAVLTIPIRKSSGCTRSCQHGLCSIYEGTSEQFCQCDSGWFGPLCETEILCTCSVHSRCVGFAENRSICVCPTGKYGPRCYLNHMACDPNPCKYGGKCVPTDAQIPSRSFTCFCPEGFSGSTCELRDSRIDITFEQVSVPNYIQGHIITVQNDKDPLRTDVLKKVPVDRNTVILYISISFHILFVQIYTTYYLLMSKAVYTPSTHTISVPTWNQRCAPLHEVLNTTLLNHPLRRRVKYYHVPCQQHRDLLCFYDETFMCLCTDERHANCFEFVHNITSDCQDTKYCGNAGTCIQDHPLCPTTFVCVCAQCYYGSKCQFTTEGSGLSLDTILGYHISPHVTIHHQPSVVQVSIAITTTMFAFSLLGNTLCILIFRRKMISETGCGFYLLMLSIVSLLTMTVFILKFWLLVLSQMKIIIRPSTLYANCVWTEFFLKCLPHVGDWLSACVAMERALTIYSGANFNKKKSKRTAKWIVAMILLCSTATAIHDPLHRQLIDDAEEQRTWCIPIYSSSVQIFNRVIYIIHFFGPFIFNFVSASLVIIQVARQRFTTRQHIPLMQHLWQQLCEHKHLIISPCILIILALPRLIISFIWDCLKSVRDPRLFLAGYFLSFIPPVVIFIVFVLPSKMYKKELSDVVKHIFNRKRLHQYFNATLPTATTKAIPTLSK</sequence>
<dbReference type="SUPFAM" id="SSF57196">
    <property type="entry name" value="EGF/Laminin"/>
    <property type="match status" value="2"/>
</dbReference>
<dbReference type="Gene3D" id="2.10.25.10">
    <property type="entry name" value="Laminin"/>
    <property type="match status" value="1"/>
</dbReference>
<feature type="disulfide bond" evidence="7">
    <location>
        <begin position="946"/>
        <end position="955"/>
    </location>
</feature>
<evidence type="ECO:0000259" key="11">
    <source>
        <dbReference type="PROSITE" id="PS50262"/>
    </source>
</evidence>
<dbReference type="OrthoDB" id="10266706at2759"/>
<dbReference type="GO" id="GO:0005886">
    <property type="term" value="C:plasma membrane"/>
    <property type="evidence" value="ECO:0007669"/>
    <property type="project" value="TreeGrafter"/>
</dbReference>
<dbReference type="PROSITE" id="PS50026">
    <property type="entry name" value="EGF_3"/>
    <property type="match status" value="2"/>
</dbReference>
<dbReference type="SMART" id="SM00192">
    <property type="entry name" value="LDLa"/>
    <property type="match status" value="6"/>
</dbReference>
<evidence type="ECO:0000313" key="12">
    <source>
        <dbReference type="EMBL" id="CAF1542354.1"/>
    </source>
</evidence>
<feature type="transmembrane region" description="Helical" evidence="9">
    <location>
        <begin position="1082"/>
        <end position="1104"/>
    </location>
</feature>
<dbReference type="InterPro" id="IPR000742">
    <property type="entry name" value="EGF"/>
</dbReference>
<keyword evidence="6 7" id="KW-1015">Disulfide bond</keyword>
<accession>A0A816AUG1</accession>
<feature type="transmembrane region" description="Helical" evidence="9">
    <location>
        <begin position="1513"/>
        <end position="1533"/>
    </location>
</feature>
<feature type="transmembrane region" description="Helical" evidence="9">
    <location>
        <begin position="1295"/>
        <end position="1320"/>
    </location>
</feature>
<comment type="subcellular location">
    <subcellularLocation>
        <location evidence="1">Membrane</location>
        <topology evidence="1">Single-pass membrane protein</topology>
    </subcellularLocation>
</comment>
<keyword evidence="14" id="KW-1185">Reference proteome</keyword>
<name>A0A816AUG1_ADIRI</name>
<keyword evidence="5 9" id="KW-0472">Membrane</keyword>